<gene>
    <name evidence="2" type="primary">ime4</name>
    <name evidence="2" type="ORF">SOMG_01657</name>
</gene>
<dbReference type="AlphaFoldDB" id="A0AAE9W6G8"/>
<keyword evidence="3" id="KW-1185">Reference proteome</keyword>
<dbReference type="PROSITE" id="PS51143">
    <property type="entry name" value="MT_A70"/>
    <property type="match status" value="1"/>
</dbReference>
<dbReference type="SUPFAM" id="SSF53335">
    <property type="entry name" value="S-adenosyl-L-methionine-dependent methyltransferases"/>
    <property type="match status" value="1"/>
</dbReference>
<organism evidence="2 3">
    <name type="scientific">Schizosaccharomyces osmophilus</name>
    <dbReference type="NCBI Taxonomy" id="2545709"/>
    <lineage>
        <taxon>Eukaryota</taxon>
        <taxon>Fungi</taxon>
        <taxon>Dikarya</taxon>
        <taxon>Ascomycota</taxon>
        <taxon>Taphrinomycotina</taxon>
        <taxon>Schizosaccharomycetes</taxon>
        <taxon>Schizosaccharomycetales</taxon>
        <taxon>Schizosaccharomycetaceae</taxon>
        <taxon>Schizosaccharomyces</taxon>
    </lineage>
</organism>
<evidence type="ECO:0000313" key="2">
    <source>
        <dbReference type="EMBL" id="WBW70905.1"/>
    </source>
</evidence>
<dbReference type="PANTHER" id="PTHR12829">
    <property type="entry name" value="N6-ADENOSINE-METHYLTRANSFERASE"/>
    <property type="match status" value="1"/>
</dbReference>
<dbReference type="GO" id="GO:0003676">
    <property type="term" value="F:nucleic acid binding"/>
    <property type="evidence" value="ECO:0007669"/>
    <property type="project" value="InterPro"/>
</dbReference>
<reference evidence="2 3" key="1">
    <citation type="journal article" date="2023" name="G3 (Bethesda)">
        <title>A high-quality reference genome for the fission yeast Schizosaccharomyces osmophilus.</title>
        <authorList>
            <person name="Jia G.S."/>
            <person name="Zhang W.C."/>
            <person name="Liang Y."/>
            <person name="Liu X.H."/>
            <person name="Rhind N."/>
            <person name="Pidoux A."/>
            <person name="Brysch-Herzberg M."/>
            <person name="Du L.L."/>
        </authorList>
    </citation>
    <scope>NUCLEOTIDE SEQUENCE [LARGE SCALE GENOMIC DNA]</scope>
    <source>
        <strain evidence="2 3">CBS 15793</strain>
    </source>
</reference>
<accession>A0AAE9W6G8</accession>
<sequence>MGIDCPVLYQDERCVLLDSPASIRFEPSLEFITSKPTMKPYPLPEKEHVGSSEEADPLVLQTLDALVQICTWIKKSSNKLGERELVTKHRKVDNEISSSVTHIPEASPYRRSHLVMDFRTKEELTGQYRSMIYILKQIPPVLSIITLQDSSVQEYGLEDLYQQFLCNRSSHIVRLKLNGVKTIVNEDQSVPEWSIFYVPPGASFIMGDVEKTSNVLLEALEDMKLDAVVLDPPWPNRSVARRNTYPVNRHLGYLRDIPIKHLLKKEGIVAVWCTNKKKYIDFIKNDLLPSWNMCYVATWIWLKITMHGDPLFDIHSKMRKPWEQLIIGATPDYLQKHCKRIQENYTLVSVPDYHSRKPSLHPFLKEWLQCDPIGLEVFGRCLLKNWITWGQQPLYFMNSVYWKCNERDDEP</sequence>
<dbReference type="GO" id="GO:0008168">
    <property type="term" value="F:methyltransferase activity"/>
    <property type="evidence" value="ECO:0007669"/>
    <property type="project" value="InterPro"/>
</dbReference>
<dbReference type="GO" id="GO:0005634">
    <property type="term" value="C:nucleus"/>
    <property type="evidence" value="ECO:0007669"/>
    <property type="project" value="TreeGrafter"/>
</dbReference>
<name>A0AAE9W6G8_9SCHI</name>
<evidence type="ECO:0000313" key="3">
    <source>
        <dbReference type="Proteomes" id="UP001212411"/>
    </source>
</evidence>
<protein>
    <submittedName>
        <fullName evidence="2">mRNA (N6-adenosine)-methyltransferase Ime4</fullName>
    </submittedName>
</protein>
<dbReference type="Pfam" id="PF05063">
    <property type="entry name" value="MT-A70"/>
    <property type="match status" value="1"/>
</dbReference>
<dbReference type="InterPro" id="IPR029063">
    <property type="entry name" value="SAM-dependent_MTases_sf"/>
</dbReference>
<proteinExistence type="inferred from homology"/>
<dbReference type="PROSITE" id="PS00092">
    <property type="entry name" value="N6_MTASE"/>
    <property type="match status" value="1"/>
</dbReference>
<evidence type="ECO:0000256" key="1">
    <source>
        <dbReference type="PROSITE-ProRule" id="PRU00489"/>
    </source>
</evidence>
<dbReference type="InterPro" id="IPR002052">
    <property type="entry name" value="DNA_methylase_N6_adenine_CS"/>
</dbReference>
<dbReference type="PANTHER" id="PTHR12829:SF4">
    <property type="entry name" value="N(6)-ADENINE-SPECIFIC METHYLTRANSFERASE METTL4"/>
    <property type="match status" value="1"/>
</dbReference>
<dbReference type="GO" id="GO:0032259">
    <property type="term" value="P:methylation"/>
    <property type="evidence" value="ECO:0007669"/>
    <property type="project" value="InterPro"/>
</dbReference>
<dbReference type="InterPro" id="IPR007757">
    <property type="entry name" value="MT-A70-like"/>
</dbReference>
<comment type="similarity">
    <text evidence="1">Belongs to the MT-A70-like family.</text>
</comment>
<dbReference type="Proteomes" id="UP001212411">
    <property type="component" value="Chromosome 1"/>
</dbReference>
<dbReference type="EMBL" id="CP115611">
    <property type="protein sequence ID" value="WBW70905.1"/>
    <property type="molecule type" value="Genomic_DNA"/>
</dbReference>
<dbReference type="KEGG" id="som:SOMG_01657"/>
<dbReference type="GeneID" id="80875139"/>
<dbReference type="RefSeq" id="XP_056035148.1">
    <property type="nucleotide sequence ID" value="XM_056180450.1"/>
</dbReference>